<organism evidence="2 3">
    <name type="scientific">Croceimicrobium hydrocarbonivorans</name>
    <dbReference type="NCBI Taxonomy" id="2761580"/>
    <lineage>
        <taxon>Bacteria</taxon>
        <taxon>Pseudomonadati</taxon>
        <taxon>Bacteroidota</taxon>
        <taxon>Flavobacteriia</taxon>
        <taxon>Flavobacteriales</taxon>
        <taxon>Owenweeksiaceae</taxon>
        <taxon>Croceimicrobium</taxon>
    </lineage>
</organism>
<dbReference type="KEGG" id="chyd:H4K34_04580"/>
<reference evidence="2 3" key="1">
    <citation type="submission" date="2020-08" db="EMBL/GenBank/DDBJ databases">
        <title>Croceimicrobium hydrocarbonivorans gen. nov., sp. nov., a novel marine bacterium isolated from a bacterial consortium that degrades polyethylene terephthalate.</title>
        <authorList>
            <person name="Liu R."/>
        </authorList>
    </citation>
    <scope>NUCLEOTIDE SEQUENCE [LARGE SCALE GENOMIC DNA]</scope>
    <source>
        <strain evidence="2 3">A20-9</strain>
    </source>
</reference>
<dbReference type="RefSeq" id="WP_210759644.1">
    <property type="nucleotide sequence ID" value="NZ_CP060139.1"/>
</dbReference>
<evidence type="ECO:0000259" key="1">
    <source>
        <dbReference type="SMART" id="SM01324"/>
    </source>
</evidence>
<accession>A0A7H0VHC1</accession>
<evidence type="ECO:0000313" key="3">
    <source>
        <dbReference type="Proteomes" id="UP000516305"/>
    </source>
</evidence>
<dbReference type="Proteomes" id="UP000516305">
    <property type="component" value="Chromosome"/>
</dbReference>
<feature type="domain" description="YARHG" evidence="1">
    <location>
        <begin position="279"/>
        <end position="358"/>
    </location>
</feature>
<name>A0A7H0VHC1_9FLAO</name>
<protein>
    <submittedName>
        <fullName evidence="2">YARHG domain-containing protein</fullName>
    </submittedName>
</protein>
<sequence>MKTTLPTILILILTFSAFGNDGVYLTRGSVIYPTQETKISLEKEILSFSVKDRLAYVDIQFQFNNPENTDRKLLIGFQAPTAAGDVSDSLSKANQISNFTIIQDGQILPYRLKAAKCEDCELKDPRDFNFSQFEPGVFVFLFEITFKPGLNQINHSYSFPASNNVSFDQFYNYILTTGSKWAGGKIKDLTVNIDMGRNQYFYVNDIFGQTANWSIVGTGKLTNEKFDYIDNDSCRMVRTLEGQLQISVKDFSPTKNIEFGIVSRYSFTSYPVDYDKIRTGKIVSIGNMTLEADYSKDELRLLRNTIYAQYGYDFNSPDLKEYFSQFAWYMPDPNLKMEDIKLTEKEKAFIDKILTKEK</sequence>
<dbReference type="Pfam" id="PF13308">
    <property type="entry name" value="YARHG"/>
    <property type="match status" value="1"/>
</dbReference>
<dbReference type="InterPro" id="IPR038434">
    <property type="entry name" value="YARHG_sf"/>
</dbReference>
<dbReference type="SMART" id="SM01324">
    <property type="entry name" value="YARHG"/>
    <property type="match status" value="1"/>
</dbReference>
<dbReference type="Gene3D" id="1.20.58.1690">
    <property type="match status" value="1"/>
</dbReference>
<gene>
    <name evidence="2" type="ORF">H4K34_04580</name>
</gene>
<proteinExistence type="predicted"/>
<evidence type="ECO:0000313" key="2">
    <source>
        <dbReference type="EMBL" id="QNR25119.1"/>
    </source>
</evidence>
<dbReference type="EMBL" id="CP060139">
    <property type="protein sequence ID" value="QNR25119.1"/>
    <property type="molecule type" value="Genomic_DNA"/>
</dbReference>
<dbReference type="InterPro" id="IPR025582">
    <property type="entry name" value="YARHG_dom"/>
</dbReference>
<dbReference type="AlphaFoldDB" id="A0A7H0VHC1"/>
<dbReference type="Gene3D" id="2.60.40.3680">
    <property type="match status" value="1"/>
</dbReference>
<keyword evidence="3" id="KW-1185">Reference proteome</keyword>